<gene>
    <name evidence="3" type="ORF">DDF67_06805</name>
</gene>
<dbReference type="RefSeq" id="WP_109100154.1">
    <property type="nucleotide sequence ID" value="NZ_QDKQ01000029.1"/>
</dbReference>
<evidence type="ECO:0000259" key="2">
    <source>
        <dbReference type="Pfam" id="PF21814"/>
    </source>
</evidence>
<comment type="caution">
    <text evidence="3">The sequence shown here is derived from an EMBL/GenBank/DDBJ whole genome shotgun (WGS) entry which is preliminary data.</text>
</comment>
<evidence type="ECO:0000256" key="1">
    <source>
        <dbReference type="SAM" id="MobiDB-lite"/>
    </source>
</evidence>
<organism evidence="3 4">
    <name type="scientific">Caulobacter endophyticus</name>
    <dbReference type="NCBI Taxonomy" id="2172652"/>
    <lineage>
        <taxon>Bacteria</taxon>
        <taxon>Pseudomonadati</taxon>
        <taxon>Pseudomonadota</taxon>
        <taxon>Alphaproteobacteria</taxon>
        <taxon>Caulobacterales</taxon>
        <taxon>Caulobacteraceae</taxon>
        <taxon>Caulobacter</taxon>
    </lineage>
</organism>
<dbReference type="InterPro" id="IPR049250">
    <property type="entry name" value="DUF6883"/>
</dbReference>
<dbReference type="AlphaFoldDB" id="A0A2T9K6D1"/>
<feature type="domain" description="DUF6883" evidence="2">
    <location>
        <begin position="2"/>
        <end position="110"/>
    </location>
</feature>
<feature type="region of interest" description="Disordered" evidence="1">
    <location>
        <begin position="1"/>
        <end position="27"/>
    </location>
</feature>
<evidence type="ECO:0000313" key="3">
    <source>
        <dbReference type="EMBL" id="PVM91514.1"/>
    </source>
</evidence>
<proteinExistence type="predicted"/>
<evidence type="ECO:0000313" key="4">
    <source>
        <dbReference type="Proteomes" id="UP000245073"/>
    </source>
</evidence>
<dbReference type="Pfam" id="PF21814">
    <property type="entry name" value="DUF6883"/>
    <property type="match status" value="1"/>
</dbReference>
<protein>
    <recommendedName>
        <fullName evidence="2">DUF6883 domain-containing protein</fullName>
    </recommendedName>
</protein>
<keyword evidence="4" id="KW-1185">Reference proteome</keyword>
<sequence length="114" mass="12762">MKLPDGDNAEIDQRKLTDYALSPTHPVGKHKARLFALKLGLTREDAPVLIEALRVAAASEDAFPADVDAWGVRYRIDFLFRFSERSAMITSGWIVPADGSRTRLTSVFVMREAR</sequence>
<dbReference type="Proteomes" id="UP000245073">
    <property type="component" value="Unassembled WGS sequence"/>
</dbReference>
<reference evidence="3 4" key="1">
    <citation type="submission" date="2018-04" db="EMBL/GenBank/DDBJ databases">
        <title>The genome sequence of Caulobacter sp. 744.</title>
        <authorList>
            <person name="Gao J."/>
            <person name="Sun J."/>
        </authorList>
    </citation>
    <scope>NUCLEOTIDE SEQUENCE [LARGE SCALE GENOMIC DNA]</scope>
    <source>
        <strain evidence="3 4">774</strain>
    </source>
</reference>
<dbReference type="OrthoDB" id="5801353at2"/>
<accession>A0A2T9K6D1</accession>
<dbReference type="EMBL" id="QDKQ01000029">
    <property type="protein sequence ID" value="PVM91514.1"/>
    <property type="molecule type" value="Genomic_DNA"/>
</dbReference>
<name>A0A2T9K6D1_9CAUL</name>